<dbReference type="EMBL" id="CP086355">
    <property type="protein sequence ID" value="UNI15469.1"/>
    <property type="molecule type" value="Genomic_DNA"/>
</dbReference>
<feature type="region of interest" description="Disordered" evidence="1">
    <location>
        <begin position="80"/>
        <end position="188"/>
    </location>
</feature>
<dbReference type="KEGG" id="ptkz:JDV02_001999"/>
<dbReference type="GeneID" id="72063960"/>
<feature type="region of interest" description="Disordered" evidence="1">
    <location>
        <begin position="21"/>
        <end position="46"/>
    </location>
</feature>
<keyword evidence="2" id="KW-0812">Transmembrane</keyword>
<dbReference type="AlphaFoldDB" id="A0A9Q8V837"/>
<keyword evidence="2" id="KW-1133">Transmembrane helix</keyword>
<accession>A0A9Q8V837</accession>
<evidence type="ECO:0000256" key="1">
    <source>
        <dbReference type="SAM" id="MobiDB-lite"/>
    </source>
</evidence>
<feature type="compositionally biased region" description="Low complexity" evidence="1">
    <location>
        <begin position="29"/>
        <end position="43"/>
    </location>
</feature>
<dbReference type="OrthoDB" id="5429716at2759"/>
<keyword evidence="2" id="KW-0472">Membrane</keyword>
<name>A0A9Q8V837_9HYPO</name>
<dbReference type="RefSeq" id="XP_047838950.1">
    <property type="nucleotide sequence ID" value="XM_047982980.1"/>
</dbReference>
<evidence type="ECO:0000313" key="3">
    <source>
        <dbReference type="EMBL" id="UNI15469.1"/>
    </source>
</evidence>
<sequence length="188" mass="19071">MVVASDAIHLIRAPQVVLVQSNDQSPNTSAPSSSPDDGSASRGGMSTGAKAAIGTVIPLVFLAMALGAYFLIRRRRRHLNDKNGTQPDQNEEAAAAGQAELDGAGAASASPLSGKAELDTSGQRISELVGSPGTVPGVLEGIQELPGDYGRSPSELGEHGSRAPAPSPRPTEADETVVPAAGQACSDH</sequence>
<gene>
    <name evidence="3" type="ORF">JDV02_001999</name>
</gene>
<organism evidence="3 4">
    <name type="scientific">Purpureocillium takamizusanense</name>
    <dbReference type="NCBI Taxonomy" id="2060973"/>
    <lineage>
        <taxon>Eukaryota</taxon>
        <taxon>Fungi</taxon>
        <taxon>Dikarya</taxon>
        <taxon>Ascomycota</taxon>
        <taxon>Pezizomycotina</taxon>
        <taxon>Sordariomycetes</taxon>
        <taxon>Hypocreomycetidae</taxon>
        <taxon>Hypocreales</taxon>
        <taxon>Ophiocordycipitaceae</taxon>
        <taxon>Purpureocillium</taxon>
    </lineage>
</organism>
<keyword evidence="4" id="KW-1185">Reference proteome</keyword>
<feature type="transmembrane region" description="Helical" evidence="2">
    <location>
        <begin position="51"/>
        <end position="72"/>
    </location>
</feature>
<reference evidence="3" key="1">
    <citation type="submission" date="2021-11" db="EMBL/GenBank/DDBJ databases">
        <title>Purpureocillium_takamizusanense_genome.</title>
        <authorList>
            <person name="Nguyen N.-H."/>
        </authorList>
    </citation>
    <scope>NUCLEOTIDE SEQUENCE</scope>
    <source>
        <strain evidence="3">PT3</strain>
    </source>
</reference>
<proteinExistence type="predicted"/>
<feature type="compositionally biased region" description="Low complexity" evidence="1">
    <location>
        <begin position="92"/>
        <end position="115"/>
    </location>
</feature>
<dbReference type="Proteomes" id="UP000829364">
    <property type="component" value="Chromosome 2"/>
</dbReference>
<evidence type="ECO:0000313" key="4">
    <source>
        <dbReference type="Proteomes" id="UP000829364"/>
    </source>
</evidence>
<evidence type="ECO:0000256" key="2">
    <source>
        <dbReference type="SAM" id="Phobius"/>
    </source>
</evidence>
<protein>
    <submittedName>
        <fullName evidence="3">Uncharacterized protein</fullName>
    </submittedName>
</protein>